<comment type="caution">
    <text evidence="1">The sequence shown here is derived from an EMBL/GenBank/DDBJ whole genome shotgun (WGS) entry which is preliminary data.</text>
</comment>
<proteinExistence type="predicted"/>
<dbReference type="RefSeq" id="WP_305929643.1">
    <property type="nucleotide sequence ID" value="NZ_JAVAIL010000002.1"/>
</dbReference>
<accession>A0ABT9H867</accession>
<keyword evidence="2" id="KW-1185">Reference proteome</keyword>
<protein>
    <submittedName>
        <fullName evidence="1">Uncharacterized protein</fullName>
    </submittedName>
</protein>
<name>A0ABT9H867_9SPHN</name>
<dbReference type="EMBL" id="JAVAIL010000002">
    <property type="protein sequence ID" value="MDP4539519.1"/>
    <property type="molecule type" value="Genomic_DNA"/>
</dbReference>
<reference evidence="1 2" key="1">
    <citation type="submission" date="2023-08" db="EMBL/GenBank/DDBJ databases">
        <title>genomic of DY56.</title>
        <authorList>
            <person name="Wang Y."/>
        </authorList>
    </citation>
    <scope>NUCLEOTIDE SEQUENCE [LARGE SCALE GENOMIC DNA]</scope>
    <source>
        <strain evidence="1 2">DY56-A-20</strain>
    </source>
</reference>
<dbReference type="Proteomes" id="UP001235664">
    <property type="component" value="Unassembled WGS sequence"/>
</dbReference>
<evidence type="ECO:0000313" key="1">
    <source>
        <dbReference type="EMBL" id="MDP4539519.1"/>
    </source>
</evidence>
<organism evidence="1 2">
    <name type="scientific">Qipengyuania benthica</name>
    <dbReference type="NCBI Taxonomy" id="3067651"/>
    <lineage>
        <taxon>Bacteria</taxon>
        <taxon>Pseudomonadati</taxon>
        <taxon>Pseudomonadota</taxon>
        <taxon>Alphaproteobacteria</taxon>
        <taxon>Sphingomonadales</taxon>
        <taxon>Erythrobacteraceae</taxon>
        <taxon>Qipengyuania</taxon>
    </lineage>
</organism>
<sequence length="232" mass="25399">MAIYDSWSAPLPDGKRAEEIVLRFDSSRDRRLLVLPPLFDEHNKTRRQVVETMRKLDAAGDAAGIDSFLPDLPGCNESLASLDNQAVSSWREAARAAFAHFRCTHILAIRGGALLAPRDTAAFFYAPAGGKPLLRAMLRARTIAAREAGREEKVETLLAQGREEGLELAGWQLGATMIREFEAAEWTIGPQVRIVDQVELGGSPLWLRAEPGEDPEQAEALARIIANGMLAS</sequence>
<evidence type="ECO:0000313" key="2">
    <source>
        <dbReference type="Proteomes" id="UP001235664"/>
    </source>
</evidence>
<gene>
    <name evidence="1" type="ORF">Q9K01_07795</name>
</gene>